<dbReference type="EMBL" id="CP000473">
    <property type="protein sequence ID" value="ABJ83032.1"/>
    <property type="molecule type" value="Genomic_DNA"/>
</dbReference>
<name>Q026N7_SOLUE</name>
<gene>
    <name evidence="4" type="ordered locus">Acid_2042</name>
</gene>
<feature type="domain" description="Response regulatory" evidence="3">
    <location>
        <begin position="36"/>
        <end position="153"/>
    </location>
</feature>
<dbReference type="SUPFAM" id="SSF52172">
    <property type="entry name" value="CheY-like"/>
    <property type="match status" value="1"/>
</dbReference>
<proteinExistence type="predicted"/>
<dbReference type="HOGENOM" id="CLU_1577483_0_0_0"/>
<dbReference type="eggNOG" id="COG0784">
    <property type="taxonomic scope" value="Bacteria"/>
</dbReference>
<dbReference type="AlphaFoldDB" id="Q026N7"/>
<dbReference type="InParanoid" id="Q026N7"/>
<protein>
    <submittedName>
        <fullName evidence="4">Response regulator receiver protein</fullName>
    </submittedName>
</protein>
<evidence type="ECO:0000256" key="2">
    <source>
        <dbReference type="PROSITE-ProRule" id="PRU00169"/>
    </source>
</evidence>
<dbReference type="PANTHER" id="PTHR44591:SF3">
    <property type="entry name" value="RESPONSE REGULATORY DOMAIN-CONTAINING PROTEIN"/>
    <property type="match status" value="1"/>
</dbReference>
<dbReference type="InterPro" id="IPR001789">
    <property type="entry name" value="Sig_transdc_resp-reg_receiver"/>
</dbReference>
<dbReference type="KEGG" id="sus:Acid_2042"/>
<evidence type="ECO:0000259" key="3">
    <source>
        <dbReference type="PROSITE" id="PS50110"/>
    </source>
</evidence>
<dbReference type="SMART" id="SM00448">
    <property type="entry name" value="REC"/>
    <property type="match status" value="1"/>
</dbReference>
<reference evidence="4" key="1">
    <citation type="submission" date="2006-10" db="EMBL/GenBank/DDBJ databases">
        <title>Complete sequence of Solibacter usitatus Ellin6076.</title>
        <authorList>
            <consortium name="US DOE Joint Genome Institute"/>
            <person name="Copeland A."/>
            <person name="Lucas S."/>
            <person name="Lapidus A."/>
            <person name="Barry K."/>
            <person name="Detter J.C."/>
            <person name="Glavina del Rio T."/>
            <person name="Hammon N."/>
            <person name="Israni S."/>
            <person name="Dalin E."/>
            <person name="Tice H."/>
            <person name="Pitluck S."/>
            <person name="Thompson L.S."/>
            <person name="Brettin T."/>
            <person name="Bruce D."/>
            <person name="Han C."/>
            <person name="Tapia R."/>
            <person name="Gilna P."/>
            <person name="Schmutz J."/>
            <person name="Larimer F."/>
            <person name="Land M."/>
            <person name="Hauser L."/>
            <person name="Kyrpides N."/>
            <person name="Mikhailova N."/>
            <person name="Janssen P.H."/>
            <person name="Kuske C.R."/>
            <person name="Richardson P."/>
        </authorList>
    </citation>
    <scope>NUCLEOTIDE SEQUENCE</scope>
    <source>
        <strain evidence="4">Ellin6076</strain>
    </source>
</reference>
<dbReference type="STRING" id="234267.Acid_2042"/>
<sequence length="169" mass="18656">MTRRVEERVQRILTFPAIRAISVKDKGCSLSGSKRTILVVDDEAGERSLMRNTLEMEGYVVLESADYEEALAMHSRHRGVIDLLLVDLRLPGGNGYELSKAILSLEPNVKALFISGHAGSALCKFLDIDGTDFHFLQKPLIVSDLLRSVRSVLETDGRPSSFHQSSSGN</sequence>
<dbReference type="InterPro" id="IPR011006">
    <property type="entry name" value="CheY-like_superfamily"/>
</dbReference>
<dbReference type="Gene3D" id="3.40.50.2300">
    <property type="match status" value="1"/>
</dbReference>
<dbReference type="Pfam" id="PF00072">
    <property type="entry name" value="Response_reg"/>
    <property type="match status" value="1"/>
</dbReference>
<dbReference type="CDD" id="cd00156">
    <property type="entry name" value="REC"/>
    <property type="match status" value="1"/>
</dbReference>
<feature type="modified residue" description="4-aspartylphosphate" evidence="2">
    <location>
        <position position="87"/>
    </location>
</feature>
<evidence type="ECO:0000256" key="1">
    <source>
        <dbReference type="ARBA" id="ARBA00022553"/>
    </source>
</evidence>
<evidence type="ECO:0000313" key="4">
    <source>
        <dbReference type="EMBL" id="ABJ83032.1"/>
    </source>
</evidence>
<keyword evidence="1 2" id="KW-0597">Phosphoprotein</keyword>
<organism evidence="4">
    <name type="scientific">Solibacter usitatus (strain Ellin6076)</name>
    <dbReference type="NCBI Taxonomy" id="234267"/>
    <lineage>
        <taxon>Bacteria</taxon>
        <taxon>Pseudomonadati</taxon>
        <taxon>Acidobacteriota</taxon>
        <taxon>Terriglobia</taxon>
        <taxon>Bryobacterales</taxon>
        <taxon>Solibacteraceae</taxon>
        <taxon>Candidatus Solibacter</taxon>
    </lineage>
</organism>
<dbReference type="InterPro" id="IPR050595">
    <property type="entry name" value="Bact_response_regulator"/>
</dbReference>
<dbReference type="PANTHER" id="PTHR44591">
    <property type="entry name" value="STRESS RESPONSE REGULATOR PROTEIN 1"/>
    <property type="match status" value="1"/>
</dbReference>
<dbReference type="PROSITE" id="PS50110">
    <property type="entry name" value="RESPONSE_REGULATORY"/>
    <property type="match status" value="1"/>
</dbReference>
<accession>Q026N7</accession>
<dbReference type="GO" id="GO:0000160">
    <property type="term" value="P:phosphorelay signal transduction system"/>
    <property type="evidence" value="ECO:0007669"/>
    <property type="project" value="InterPro"/>
</dbReference>